<dbReference type="EMBL" id="WDED01000020">
    <property type="protein sequence ID" value="KAB6146917.1"/>
    <property type="molecule type" value="Genomic_DNA"/>
</dbReference>
<protein>
    <recommendedName>
        <fullName evidence="4">MarR family transcriptional regulator</fullName>
    </recommendedName>
</protein>
<proteinExistence type="predicted"/>
<gene>
    <name evidence="1" type="ORF">GA398_14370</name>
    <name evidence="2" type="ORF">LD004_08700</name>
</gene>
<dbReference type="Proteomes" id="UP000434604">
    <property type="component" value="Unassembled WGS sequence"/>
</dbReference>
<dbReference type="Proteomes" id="UP001198461">
    <property type="component" value="Unassembled WGS sequence"/>
</dbReference>
<evidence type="ECO:0000313" key="3">
    <source>
        <dbReference type="Proteomes" id="UP000434604"/>
    </source>
</evidence>
<evidence type="ECO:0000313" key="2">
    <source>
        <dbReference type="EMBL" id="MCA4703695.1"/>
    </source>
</evidence>
<name>A0A7J5PVC4_9BACE</name>
<evidence type="ECO:0008006" key="4">
    <source>
        <dbReference type="Google" id="ProtNLM"/>
    </source>
</evidence>
<dbReference type="EMBL" id="JAIWYE010000017">
    <property type="protein sequence ID" value="MCA4703695.1"/>
    <property type="molecule type" value="Genomic_DNA"/>
</dbReference>
<sequence>MSEIIADYQIKADKLLLDYLRPRSTDRASKLDAFCELMNMAMSQKTQSEETRFGTTVHLHQGQFTVTVTGLAKKWNWHRVTVKSFLDTLVAMNYADMLSEGKFFVITMRCTQPSEHDKNEVLLTKDEQRLVRWLSGYISVEEMLSSGVDFFKDTDKLFKPQMSDGKADTGKRLHQFISHIILSHSNFIPEQPDVNAALATLFTEHCHHDFIEFWHLLSLGGILFSSAQSPILKPCLSELPAEVKKLSDVIFAHYGKILRSAPVENEK</sequence>
<dbReference type="RefSeq" id="WP_151934979.1">
    <property type="nucleotide sequence ID" value="NZ_JAIWXB010000015.1"/>
</dbReference>
<accession>A0A7J5PVC4</accession>
<organism evidence="1 3">
    <name type="scientific">Bacteroides xylanisolvens</name>
    <dbReference type="NCBI Taxonomy" id="371601"/>
    <lineage>
        <taxon>Bacteria</taxon>
        <taxon>Pseudomonadati</taxon>
        <taxon>Bacteroidota</taxon>
        <taxon>Bacteroidia</taxon>
        <taxon>Bacteroidales</taxon>
        <taxon>Bacteroidaceae</taxon>
        <taxon>Bacteroides</taxon>
    </lineage>
</organism>
<dbReference type="AlphaFoldDB" id="A0A7J5PVC4"/>
<reference evidence="1 3" key="1">
    <citation type="journal article" date="2019" name="Nat. Med.">
        <title>A library of human gut bacterial isolates paired with longitudinal multiomics data enables mechanistic microbiome research.</title>
        <authorList>
            <person name="Poyet M."/>
            <person name="Groussin M."/>
            <person name="Gibbons S.M."/>
            <person name="Avila-Pacheco J."/>
            <person name="Jiang X."/>
            <person name="Kearney S.M."/>
            <person name="Perrotta A.R."/>
            <person name="Berdy B."/>
            <person name="Zhao S."/>
            <person name="Lieberman T.D."/>
            <person name="Swanson P.K."/>
            <person name="Smith M."/>
            <person name="Roesemann S."/>
            <person name="Alexander J.E."/>
            <person name="Rich S.A."/>
            <person name="Livny J."/>
            <person name="Vlamakis H."/>
            <person name="Clish C."/>
            <person name="Bullock K."/>
            <person name="Deik A."/>
            <person name="Scott J."/>
            <person name="Pierce K.A."/>
            <person name="Xavier R.J."/>
            <person name="Alm E.J."/>
        </authorList>
    </citation>
    <scope>NUCLEOTIDE SEQUENCE [LARGE SCALE GENOMIC DNA]</scope>
    <source>
        <strain evidence="1 3">BIOML-A58</strain>
    </source>
</reference>
<evidence type="ECO:0000313" key="1">
    <source>
        <dbReference type="EMBL" id="KAB6146917.1"/>
    </source>
</evidence>
<reference evidence="2" key="2">
    <citation type="submission" date="2023-08" db="EMBL/GenBank/DDBJ databases">
        <title>Mucin Metabolism Genes Underlie the Key Renovations of Bacteroides xylanisolvens Genomes in Captive Great Apes.</title>
        <authorList>
            <person name="Nishida A.H."/>
        </authorList>
    </citation>
    <scope>NUCLEOTIDE SEQUENCE</scope>
    <source>
        <strain evidence="2">P13.H9</strain>
    </source>
</reference>
<comment type="caution">
    <text evidence="1">The sequence shown here is derived from an EMBL/GenBank/DDBJ whole genome shotgun (WGS) entry which is preliminary data.</text>
</comment>